<accession>A0A1H3VMG9</accession>
<evidence type="ECO:0000313" key="3">
    <source>
        <dbReference type="EMBL" id="SDZ75949.1"/>
    </source>
</evidence>
<dbReference type="InterPro" id="IPR019606">
    <property type="entry name" value="GerMN"/>
</dbReference>
<dbReference type="EMBL" id="FNQV01000001">
    <property type="protein sequence ID" value="SDZ75949.1"/>
    <property type="molecule type" value="Genomic_DNA"/>
</dbReference>
<keyword evidence="4" id="KW-1185">Reference proteome</keyword>
<sequence>MKLLIRLIALLAALALAACTALPDSGPVNSSQPRLPDRSEVDVLYSGPTANAPAVDIVEGFLAASAAGYSDDFAAARLYLTESAAQSWNPHASVDIIASDEPQPPEEIESGAVRVTHMSLAELDSRGRYTAKRQPVESVRTFSLMKNADGQWRIAALPDGLAIPDVRFDQIFDRVPIYFYSPDAEVLVPEPRWFARPQMVSGALAALLSGPSSWLQPAVRTAVPDGTRIQGGVTVTDDTVSVDLDVPERPDPEDLQRLYVQVQRTLAGAAGIQSVTLRLDGSQVIPAATTPLIDAPGAPAQPVAISEGSLVRFNGRDLVPVPGADQLPGPLRAPSAPYEGSSGSIVVLDGAGEVRTVASGQSPSEVLLTGSNLIPPSIDRLGWVLTGEQHNTGSLIAVQHAGEQITVAAPWLAGQRVTRVRISADGSRAIVLVSVGDALILRVAAVTRDDAGRPIELASPVDVVLSAGQVLDADWVGASDLAVLVRNQLEDQPDVVLSSLGGPRVSLSTVAGGVQIAAGTSDRSIIVTTSEGELFVRAGGGWRAAASGVSDPNYAG</sequence>
<gene>
    <name evidence="3" type="ORF">SAMN02910418_00145</name>
</gene>
<organism evidence="3 4">
    <name type="scientific">Bowdeniella nasicola</name>
    <dbReference type="NCBI Taxonomy" id="208480"/>
    <lineage>
        <taxon>Bacteria</taxon>
        <taxon>Bacillati</taxon>
        <taxon>Actinomycetota</taxon>
        <taxon>Actinomycetes</taxon>
        <taxon>Actinomycetales</taxon>
        <taxon>Actinomycetaceae</taxon>
        <taxon>Bowdeniella</taxon>
    </lineage>
</organism>
<name>A0A1H3VMG9_9ACTO</name>
<dbReference type="Pfam" id="PF10647">
    <property type="entry name" value="Gmad1"/>
    <property type="match status" value="1"/>
</dbReference>
<feature type="chain" id="PRO_5038390976" evidence="1">
    <location>
        <begin position="18"/>
        <end position="556"/>
    </location>
</feature>
<dbReference type="SMART" id="SM00909">
    <property type="entry name" value="Germane"/>
    <property type="match status" value="1"/>
</dbReference>
<protein>
    <submittedName>
        <fullName evidence="3">Sporulation and spore germination</fullName>
    </submittedName>
</protein>
<evidence type="ECO:0000313" key="4">
    <source>
        <dbReference type="Proteomes" id="UP000199288"/>
    </source>
</evidence>
<evidence type="ECO:0000259" key="2">
    <source>
        <dbReference type="SMART" id="SM00909"/>
    </source>
</evidence>
<keyword evidence="1" id="KW-0732">Signal</keyword>
<proteinExistence type="predicted"/>
<dbReference type="Pfam" id="PF10646">
    <property type="entry name" value="Germane"/>
    <property type="match status" value="1"/>
</dbReference>
<dbReference type="OrthoDB" id="3226781at2"/>
<dbReference type="PROSITE" id="PS51257">
    <property type="entry name" value="PROKAR_LIPOPROTEIN"/>
    <property type="match status" value="1"/>
</dbReference>
<feature type="domain" description="GerMN" evidence="2">
    <location>
        <begin position="200"/>
        <end position="288"/>
    </location>
</feature>
<dbReference type="InterPro" id="IPR059026">
    <property type="entry name" value="LpqB_N"/>
</dbReference>
<dbReference type="InterPro" id="IPR018910">
    <property type="entry name" value="LpqB_C"/>
</dbReference>
<dbReference type="AlphaFoldDB" id="A0A1H3VMG9"/>
<dbReference type="Pfam" id="PF25976">
    <property type="entry name" value="LpqB_N"/>
    <property type="match status" value="1"/>
</dbReference>
<dbReference type="Proteomes" id="UP000199288">
    <property type="component" value="Unassembled WGS sequence"/>
</dbReference>
<dbReference type="RefSeq" id="WP_092560987.1">
    <property type="nucleotide sequence ID" value="NZ_FNQV01000001.1"/>
</dbReference>
<evidence type="ECO:0000256" key="1">
    <source>
        <dbReference type="SAM" id="SignalP"/>
    </source>
</evidence>
<reference evidence="4" key="1">
    <citation type="submission" date="2016-10" db="EMBL/GenBank/DDBJ databases">
        <authorList>
            <person name="Varghese N."/>
            <person name="Submissions S."/>
        </authorList>
    </citation>
    <scope>NUCLEOTIDE SEQUENCE [LARGE SCALE GENOMIC DNA]</scope>
    <source>
        <strain evidence="4">KPR-1</strain>
    </source>
</reference>
<feature type="signal peptide" evidence="1">
    <location>
        <begin position="1"/>
        <end position="17"/>
    </location>
</feature>